<dbReference type="AlphaFoldDB" id="A0A382Z0K1"/>
<organism evidence="1">
    <name type="scientific">marine metagenome</name>
    <dbReference type="NCBI Taxonomy" id="408172"/>
    <lineage>
        <taxon>unclassified sequences</taxon>
        <taxon>metagenomes</taxon>
        <taxon>ecological metagenomes</taxon>
    </lineage>
</organism>
<evidence type="ECO:0000313" key="1">
    <source>
        <dbReference type="EMBL" id="SVD88860.1"/>
    </source>
</evidence>
<proteinExistence type="predicted"/>
<accession>A0A382Z0K1</accession>
<name>A0A382Z0K1_9ZZZZ</name>
<protein>
    <submittedName>
        <fullName evidence="1">Uncharacterized protein</fullName>
    </submittedName>
</protein>
<gene>
    <name evidence="1" type="ORF">METZ01_LOCUS441714</name>
</gene>
<sequence>MGKFKKGDKIQVPSTIRGILPEIIGKKGNIITEVPERTMPSTYGEGDAVYLIRFDGVKDTQFVEEHNLQSA</sequence>
<dbReference type="EMBL" id="UINC01179930">
    <property type="protein sequence ID" value="SVD88860.1"/>
    <property type="molecule type" value="Genomic_DNA"/>
</dbReference>
<reference evidence="1" key="1">
    <citation type="submission" date="2018-05" db="EMBL/GenBank/DDBJ databases">
        <authorList>
            <person name="Lanie J.A."/>
            <person name="Ng W.-L."/>
            <person name="Kazmierczak K.M."/>
            <person name="Andrzejewski T.M."/>
            <person name="Davidsen T.M."/>
            <person name="Wayne K.J."/>
            <person name="Tettelin H."/>
            <person name="Glass J.I."/>
            <person name="Rusch D."/>
            <person name="Podicherti R."/>
            <person name="Tsui H.-C.T."/>
            <person name="Winkler M.E."/>
        </authorList>
    </citation>
    <scope>NUCLEOTIDE SEQUENCE</scope>
</reference>